<dbReference type="GeneID" id="70132548"/>
<evidence type="ECO:0000313" key="1">
    <source>
        <dbReference type="EMBL" id="KAH6647528.1"/>
    </source>
</evidence>
<dbReference type="AlphaFoldDB" id="A0A9P8UD20"/>
<comment type="caution">
    <text evidence="1">The sequence shown here is derived from an EMBL/GenBank/DDBJ whole genome shotgun (WGS) entry which is preliminary data.</text>
</comment>
<dbReference type="RefSeq" id="XP_045954040.1">
    <property type="nucleotide sequence ID" value="XM_046103656.1"/>
</dbReference>
<reference evidence="1" key="1">
    <citation type="journal article" date="2021" name="Nat. Commun.">
        <title>Genetic determinants of endophytism in the Arabidopsis root mycobiome.</title>
        <authorList>
            <person name="Mesny F."/>
            <person name="Miyauchi S."/>
            <person name="Thiergart T."/>
            <person name="Pickel B."/>
            <person name="Atanasova L."/>
            <person name="Karlsson M."/>
            <person name="Huettel B."/>
            <person name="Barry K.W."/>
            <person name="Haridas S."/>
            <person name="Chen C."/>
            <person name="Bauer D."/>
            <person name="Andreopoulos W."/>
            <person name="Pangilinan J."/>
            <person name="LaButti K."/>
            <person name="Riley R."/>
            <person name="Lipzen A."/>
            <person name="Clum A."/>
            <person name="Drula E."/>
            <person name="Henrissat B."/>
            <person name="Kohler A."/>
            <person name="Grigoriev I.V."/>
            <person name="Martin F.M."/>
            <person name="Hacquard S."/>
        </authorList>
    </citation>
    <scope>NUCLEOTIDE SEQUENCE</scope>
    <source>
        <strain evidence="1">MPI-SDFR-AT-0073</strain>
    </source>
</reference>
<dbReference type="Proteomes" id="UP000758603">
    <property type="component" value="Unassembled WGS sequence"/>
</dbReference>
<protein>
    <submittedName>
        <fullName evidence="1">Uncharacterized protein</fullName>
    </submittedName>
</protein>
<evidence type="ECO:0000313" key="2">
    <source>
        <dbReference type="Proteomes" id="UP000758603"/>
    </source>
</evidence>
<organism evidence="1 2">
    <name type="scientific">Truncatella angustata</name>
    <dbReference type="NCBI Taxonomy" id="152316"/>
    <lineage>
        <taxon>Eukaryota</taxon>
        <taxon>Fungi</taxon>
        <taxon>Dikarya</taxon>
        <taxon>Ascomycota</taxon>
        <taxon>Pezizomycotina</taxon>
        <taxon>Sordariomycetes</taxon>
        <taxon>Xylariomycetidae</taxon>
        <taxon>Amphisphaeriales</taxon>
        <taxon>Sporocadaceae</taxon>
        <taxon>Truncatella</taxon>
    </lineage>
</organism>
<proteinExistence type="predicted"/>
<gene>
    <name evidence="1" type="ORF">BKA67DRAFT_577769</name>
</gene>
<dbReference type="EMBL" id="JAGPXC010000008">
    <property type="protein sequence ID" value="KAH6647528.1"/>
    <property type="molecule type" value="Genomic_DNA"/>
</dbReference>
<accession>A0A9P8UD20</accession>
<name>A0A9P8UD20_9PEZI</name>
<sequence length="63" mass="7066">MGQSIILQASKMDPKPFSKQAIIPAHPSMLQVPLVGPCTQPRAMSLFIPHTPYPDFFFLFFFG</sequence>
<keyword evidence="2" id="KW-1185">Reference proteome</keyword>